<dbReference type="AlphaFoldDB" id="A0A9Q2KWX9"/>
<dbReference type="RefSeq" id="WP_159184985.1">
    <property type="nucleotide sequence ID" value="NZ_JACVJL010000030.1"/>
</dbReference>
<reference evidence="1 2" key="1">
    <citation type="submission" date="2020-09" db="EMBL/GenBank/DDBJ databases">
        <title>Development of specific Francisella tularensis PCR assay based on in-depth characterization of family Francisellaceae.</title>
        <authorList>
            <person name="Ohrman C."/>
            <person name="Sahl J."/>
            <person name="Sjodin A."/>
            <person name="Uneklint I."/>
            <person name="Ballard R."/>
            <person name="Karlsson L."/>
            <person name="Mcdonough R."/>
            <person name="Sundell D."/>
            <person name="Soria K."/>
            <person name="Brindeflk B."/>
            <person name="Vallesi A."/>
            <person name="Ramirez-Paredes J.G."/>
            <person name="Colquhoun D."/>
            <person name="Myrtennas K."/>
            <person name="Birdsell D."/>
            <person name="Johansson A."/>
            <person name="Wagner D."/>
            <person name="Forsman M."/>
        </authorList>
    </citation>
    <scope>NUCLEOTIDE SEQUENCE [LARGE SCALE GENOMIC DNA]</scope>
    <source>
        <strain evidence="1 2">FSC1140</strain>
    </source>
</reference>
<accession>A0A9Q2KWX9</accession>
<evidence type="ECO:0000313" key="1">
    <source>
        <dbReference type="EMBL" id="MBK2064990.1"/>
    </source>
</evidence>
<organism evidence="1 2">
    <name type="scientific">Francisella noatunensis</name>
    <dbReference type="NCBI Taxonomy" id="657445"/>
    <lineage>
        <taxon>Bacteria</taxon>
        <taxon>Pseudomonadati</taxon>
        <taxon>Pseudomonadota</taxon>
        <taxon>Gammaproteobacteria</taxon>
        <taxon>Thiotrichales</taxon>
        <taxon>Francisellaceae</taxon>
        <taxon>Francisella</taxon>
    </lineage>
</organism>
<keyword evidence="2" id="KW-1185">Reference proteome</keyword>
<comment type="caution">
    <text evidence="1">The sequence shown here is derived from an EMBL/GenBank/DDBJ whole genome shotgun (WGS) entry which is preliminary data.</text>
</comment>
<gene>
    <name evidence="1" type="ORF">IB647_04545</name>
</gene>
<dbReference type="EMBL" id="JACVKN010000103">
    <property type="protein sequence ID" value="MBK2064990.1"/>
    <property type="molecule type" value="Genomic_DNA"/>
</dbReference>
<protein>
    <submittedName>
        <fullName evidence="1">Uncharacterized protein</fullName>
    </submittedName>
</protein>
<dbReference type="GeneID" id="93255946"/>
<proteinExistence type="predicted"/>
<evidence type="ECO:0000313" key="2">
    <source>
        <dbReference type="Proteomes" id="UP000701999"/>
    </source>
</evidence>
<sequence length="177" mass="20290">MDLKIEDCYTIADIEEKHKKVLDKTKKFFDISSNENHSFEYYRCNRTKGNREDELEINLSKSKTIIFDEGFLLPNLNVHCGEKNINLVFTGPGFCTDKSIKIIGSGNASVFFIDCEFLNSAFLIDIQSSSCRLGPSNHLMMIDNSYKKLDPRYGVMKYSGNELSLIYKSDRGVDFYS</sequence>
<name>A0A9Q2KWX9_9GAMM</name>
<dbReference type="Proteomes" id="UP000701999">
    <property type="component" value="Unassembled WGS sequence"/>
</dbReference>